<comment type="caution">
    <text evidence="2">The sequence shown here is derived from an EMBL/GenBank/DDBJ whole genome shotgun (WGS) entry which is preliminary data.</text>
</comment>
<keyword evidence="1" id="KW-0812">Transmembrane</keyword>
<evidence type="ECO:0000313" key="2">
    <source>
        <dbReference type="EMBL" id="GAE90541.1"/>
    </source>
</evidence>
<proteinExistence type="predicted"/>
<gene>
    <name evidence="2" type="ORF">JCM21531_4164</name>
</gene>
<evidence type="ECO:0000256" key="1">
    <source>
        <dbReference type="SAM" id="Phobius"/>
    </source>
</evidence>
<dbReference type="EMBL" id="BAVR01000076">
    <property type="protein sequence ID" value="GAE90541.1"/>
    <property type="molecule type" value="Genomic_DNA"/>
</dbReference>
<protein>
    <submittedName>
        <fullName evidence="2">Uncharacterized protein</fullName>
    </submittedName>
</protein>
<sequence length="225" mass="25439">MPKLNKKLFFILLVPLAYLMQFLSSKVPNLAERIYTRGVYRLIAKLLNLVSGYIPVSVAEILVVLSILFILFYIIKTVIKMVKSSSQAFKILCNALVNILTAVSILYFAFMLLWGINYQRLPFSRIAGYDTSPASVDELLDVCESLLVRANELRKYVAEDDNGVMKLSTGINETLKTAYMGYETASKTYPELYHNYGRPKGVILSEVMSYLASEEFTFPLPAKQT</sequence>
<keyword evidence="3" id="KW-1185">Reference proteome</keyword>
<keyword evidence="1" id="KW-0472">Membrane</keyword>
<feature type="transmembrane region" description="Helical" evidence="1">
    <location>
        <begin position="95"/>
        <end position="116"/>
    </location>
</feature>
<dbReference type="Proteomes" id="UP000019109">
    <property type="component" value="Unassembled WGS sequence"/>
</dbReference>
<organism evidence="2 3">
    <name type="scientific">Acetivibrio straminisolvens JCM 21531</name>
    <dbReference type="NCBI Taxonomy" id="1294263"/>
    <lineage>
        <taxon>Bacteria</taxon>
        <taxon>Bacillati</taxon>
        <taxon>Bacillota</taxon>
        <taxon>Clostridia</taxon>
        <taxon>Eubacteriales</taxon>
        <taxon>Oscillospiraceae</taxon>
        <taxon>Acetivibrio</taxon>
    </lineage>
</organism>
<dbReference type="InterPro" id="IPR024294">
    <property type="entry name" value="DUF3810"/>
</dbReference>
<dbReference type="STRING" id="1294263.JCM21531_4164"/>
<accession>W4VBI8</accession>
<evidence type="ECO:0000313" key="3">
    <source>
        <dbReference type="Proteomes" id="UP000019109"/>
    </source>
</evidence>
<feature type="transmembrane region" description="Helical" evidence="1">
    <location>
        <begin position="50"/>
        <end position="75"/>
    </location>
</feature>
<dbReference type="Pfam" id="PF12725">
    <property type="entry name" value="DUF3810"/>
    <property type="match status" value="1"/>
</dbReference>
<dbReference type="AlphaFoldDB" id="W4VBI8"/>
<name>W4VBI8_9FIRM</name>
<keyword evidence="1" id="KW-1133">Transmembrane helix</keyword>
<reference evidence="2" key="1">
    <citation type="journal article" date="2014" name="Genome Announc.">
        <title>Draft Genome Sequence of Clostridium straminisolvens Strain JCM 21531T, Isolated from a Cellulose-Degrading Bacterial Community.</title>
        <authorList>
            <person name="Yuki M."/>
            <person name="Oshima K."/>
            <person name="Suda W."/>
            <person name="Sakamoto M."/>
            <person name="Kitamura K."/>
            <person name="Iida T."/>
            <person name="Hattori M."/>
            <person name="Ohkuma M."/>
        </authorList>
    </citation>
    <scope>NUCLEOTIDE SEQUENCE [LARGE SCALE GENOMIC DNA]</scope>
    <source>
        <strain evidence="2">JCM 21531</strain>
    </source>
</reference>